<evidence type="ECO:0000259" key="3">
    <source>
        <dbReference type="Pfam" id="PF00156"/>
    </source>
</evidence>
<sequence>MGVPISTAISLKTSLPLIIATRRKKGTLDEIAVEYICGYEDGVLHINGIKKGDRVLIIDDLISTGGTILAMIGGVKNAGAEIEDVGAIFNKVDYGGMRDLKRKGFTPKVLLDVKLNGNKVEVENA</sequence>
<dbReference type="InterPro" id="IPR000836">
    <property type="entry name" value="PRTase_dom"/>
</dbReference>
<dbReference type="InterPro" id="IPR050118">
    <property type="entry name" value="Pur/Pyrimidine_PRTase"/>
</dbReference>
<dbReference type="AlphaFoldDB" id="A0A2H0NFF6"/>
<dbReference type="Pfam" id="PF00156">
    <property type="entry name" value="Pribosyltran"/>
    <property type="match status" value="1"/>
</dbReference>
<protein>
    <recommendedName>
        <fullName evidence="3">Phosphoribosyltransferase domain-containing protein</fullName>
    </recommendedName>
</protein>
<dbReference type="PANTHER" id="PTHR43864:SF1">
    <property type="entry name" value="XANTHINE PHOSPHORIBOSYLTRANSFERASE"/>
    <property type="match status" value="1"/>
</dbReference>
<dbReference type="PANTHER" id="PTHR43864">
    <property type="entry name" value="HYPOXANTHINE/GUANINE PHOSPHORIBOSYLTRANSFERASE"/>
    <property type="match status" value="1"/>
</dbReference>
<gene>
    <name evidence="4" type="ORF">COV54_00085</name>
</gene>
<dbReference type="GO" id="GO:0016740">
    <property type="term" value="F:transferase activity"/>
    <property type="evidence" value="ECO:0007669"/>
    <property type="project" value="UniProtKB-KW"/>
</dbReference>
<evidence type="ECO:0000313" key="5">
    <source>
        <dbReference type="Proteomes" id="UP000228867"/>
    </source>
</evidence>
<evidence type="ECO:0000313" key="4">
    <source>
        <dbReference type="EMBL" id="PIR07622.1"/>
    </source>
</evidence>
<evidence type="ECO:0000256" key="1">
    <source>
        <dbReference type="ARBA" id="ARBA00022679"/>
    </source>
</evidence>
<evidence type="ECO:0000256" key="2">
    <source>
        <dbReference type="ARBA" id="ARBA00022726"/>
    </source>
</evidence>
<keyword evidence="2" id="KW-0660">Purine salvage</keyword>
<organism evidence="4 5">
    <name type="scientific">Candidatus Jorgensenbacteria bacterium CG11_big_fil_rev_8_21_14_0_20_38_23</name>
    <dbReference type="NCBI Taxonomy" id="1974594"/>
    <lineage>
        <taxon>Bacteria</taxon>
        <taxon>Candidatus Joergenseniibacteriota</taxon>
    </lineage>
</organism>
<dbReference type="GO" id="GO:0006166">
    <property type="term" value="P:purine ribonucleoside salvage"/>
    <property type="evidence" value="ECO:0007669"/>
    <property type="project" value="UniProtKB-KW"/>
</dbReference>
<dbReference type="EMBL" id="PCWR01000003">
    <property type="protein sequence ID" value="PIR07622.1"/>
    <property type="molecule type" value="Genomic_DNA"/>
</dbReference>
<dbReference type="Proteomes" id="UP000228867">
    <property type="component" value="Unassembled WGS sequence"/>
</dbReference>
<accession>A0A2H0NFF6</accession>
<keyword evidence="1" id="KW-0808">Transferase</keyword>
<dbReference type="SUPFAM" id="SSF53271">
    <property type="entry name" value="PRTase-like"/>
    <property type="match status" value="1"/>
</dbReference>
<feature type="domain" description="Phosphoribosyltransferase" evidence="3">
    <location>
        <begin position="7"/>
        <end position="83"/>
    </location>
</feature>
<reference evidence="4 5" key="1">
    <citation type="submission" date="2017-09" db="EMBL/GenBank/DDBJ databases">
        <title>Depth-based differentiation of microbial function through sediment-hosted aquifers and enrichment of novel symbionts in the deep terrestrial subsurface.</title>
        <authorList>
            <person name="Probst A.J."/>
            <person name="Ladd B."/>
            <person name="Jarett J.K."/>
            <person name="Geller-Mcgrath D.E."/>
            <person name="Sieber C.M."/>
            <person name="Emerson J.B."/>
            <person name="Anantharaman K."/>
            <person name="Thomas B.C."/>
            <person name="Malmstrom R."/>
            <person name="Stieglmeier M."/>
            <person name="Klingl A."/>
            <person name="Woyke T."/>
            <person name="Ryan C.M."/>
            <person name="Banfield J.F."/>
        </authorList>
    </citation>
    <scope>NUCLEOTIDE SEQUENCE [LARGE SCALE GENOMIC DNA]</scope>
    <source>
        <strain evidence="4">CG11_big_fil_rev_8_21_14_0_20_38_23</strain>
    </source>
</reference>
<comment type="caution">
    <text evidence="4">The sequence shown here is derived from an EMBL/GenBank/DDBJ whole genome shotgun (WGS) entry which is preliminary data.</text>
</comment>
<dbReference type="CDD" id="cd06223">
    <property type="entry name" value="PRTases_typeI"/>
    <property type="match status" value="1"/>
</dbReference>
<dbReference type="Gene3D" id="3.40.50.2020">
    <property type="match status" value="1"/>
</dbReference>
<proteinExistence type="predicted"/>
<name>A0A2H0NFF6_9BACT</name>
<dbReference type="InterPro" id="IPR029057">
    <property type="entry name" value="PRTase-like"/>
</dbReference>